<sequence length="47" mass="5577">MRLVRKLLPIVGQTAEWYGTKGERIRSKRRARMEHLTGESRTRGEHE</sequence>
<evidence type="ECO:0000256" key="1">
    <source>
        <dbReference type="SAM" id="MobiDB-lite"/>
    </source>
</evidence>
<keyword evidence="3" id="KW-1185">Reference proteome</keyword>
<feature type="compositionally biased region" description="Basic and acidic residues" evidence="1">
    <location>
        <begin position="33"/>
        <end position="47"/>
    </location>
</feature>
<dbReference type="EMBL" id="LRQG01000263">
    <property type="protein sequence ID" value="KXA32004.1"/>
    <property type="molecule type" value="Genomic_DNA"/>
</dbReference>
<organism evidence="2 3">
    <name type="scientific">Prevotella corporis</name>
    <dbReference type="NCBI Taxonomy" id="28128"/>
    <lineage>
        <taxon>Bacteria</taxon>
        <taxon>Pseudomonadati</taxon>
        <taxon>Bacteroidota</taxon>
        <taxon>Bacteroidia</taxon>
        <taxon>Bacteroidales</taxon>
        <taxon>Prevotellaceae</taxon>
        <taxon>Prevotella</taxon>
    </lineage>
</organism>
<dbReference type="PATRIC" id="fig|28128.5.peg.2940"/>
<proteinExistence type="predicted"/>
<feature type="region of interest" description="Disordered" evidence="1">
    <location>
        <begin position="24"/>
        <end position="47"/>
    </location>
</feature>
<dbReference type="AlphaFoldDB" id="A0A133PT15"/>
<dbReference type="Proteomes" id="UP000070533">
    <property type="component" value="Unassembled WGS sequence"/>
</dbReference>
<reference evidence="3" key="1">
    <citation type="submission" date="2016-01" db="EMBL/GenBank/DDBJ databases">
        <authorList>
            <person name="Mitreva M."/>
            <person name="Pepin K.H."/>
            <person name="Mihindukulasuriya K.A."/>
            <person name="Fulton R."/>
            <person name="Fronick C."/>
            <person name="O'Laughlin M."/>
            <person name="Miner T."/>
            <person name="Herter B."/>
            <person name="Rosa B.A."/>
            <person name="Cordes M."/>
            <person name="Tomlinson C."/>
            <person name="Wollam A."/>
            <person name="Palsikar V.B."/>
            <person name="Mardis E.R."/>
            <person name="Wilson R.K."/>
        </authorList>
    </citation>
    <scope>NUCLEOTIDE SEQUENCE [LARGE SCALE GENOMIC DNA]</scope>
    <source>
        <strain evidence="3">MJR7716</strain>
    </source>
</reference>
<protein>
    <submittedName>
        <fullName evidence="2">Uncharacterized protein</fullName>
    </submittedName>
</protein>
<accession>A0A133PT15</accession>
<evidence type="ECO:0000313" key="2">
    <source>
        <dbReference type="EMBL" id="KXA32004.1"/>
    </source>
</evidence>
<evidence type="ECO:0000313" key="3">
    <source>
        <dbReference type="Proteomes" id="UP000070533"/>
    </source>
</evidence>
<name>A0A133PT15_9BACT</name>
<gene>
    <name evidence="2" type="ORF">HMPREF3226_02855</name>
</gene>
<comment type="caution">
    <text evidence="2">The sequence shown here is derived from an EMBL/GenBank/DDBJ whole genome shotgun (WGS) entry which is preliminary data.</text>
</comment>